<dbReference type="OrthoDB" id="61127at2"/>
<proteinExistence type="predicted"/>
<dbReference type="GO" id="GO:0005524">
    <property type="term" value="F:ATP binding"/>
    <property type="evidence" value="ECO:0007669"/>
    <property type="project" value="InterPro"/>
</dbReference>
<dbReference type="SMART" id="SM00382">
    <property type="entry name" value="AAA"/>
    <property type="match status" value="1"/>
</dbReference>
<dbReference type="GO" id="GO:0006260">
    <property type="term" value="P:DNA replication"/>
    <property type="evidence" value="ECO:0007669"/>
    <property type="project" value="TreeGrafter"/>
</dbReference>
<dbReference type="CDD" id="cd00009">
    <property type="entry name" value="AAA"/>
    <property type="match status" value="1"/>
</dbReference>
<dbReference type="PANTHER" id="PTHR30050:SF8">
    <property type="entry name" value="PRIMOSOMAL PROTEIN DNAI"/>
    <property type="match status" value="1"/>
</dbReference>
<dbReference type="Pfam" id="PF07319">
    <property type="entry name" value="DnaI_N"/>
    <property type="match status" value="1"/>
</dbReference>
<dbReference type="Proteomes" id="UP000487649">
    <property type="component" value="Unassembled WGS sequence"/>
</dbReference>
<name>A0A173U2P3_9FIRM</name>
<dbReference type="AlphaFoldDB" id="A0A173U2P3"/>
<comment type="caution">
    <text evidence="1">The sequence shown here is derived from an EMBL/GenBank/DDBJ whole genome shotgun (WGS) entry which is preliminary data.</text>
</comment>
<accession>A0A173U2P3</accession>
<reference evidence="1 2" key="1">
    <citation type="journal article" date="2019" name="Nat. Med.">
        <title>A library of human gut bacterial isolates paired with longitudinal multiomics data enables mechanistic microbiome research.</title>
        <authorList>
            <person name="Poyet M."/>
            <person name="Groussin M."/>
            <person name="Gibbons S.M."/>
            <person name="Avila-Pacheco J."/>
            <person name="Jiang X."/>
            <person name="Kearney S.M."/>
            <person name="Perrotta A.R."/>
            <person name="Berdy B."/>
            <person name="Zhao S."/>
            <person name="Lieberman T.D."/>
            <person name="Swanson P.K."/>
            <person name="Smith M."/>
            <person name="Roesemann S."/>
            <person name="Alexander J.E."/>
            <person name="Rich S.A."/>
            <person name="Livny J."/>
            <person name="Vlamakis H."/>
            <person name="Clish C."/>
            <person name="Bullock K."/>
            <person name="Deik A."/>
            <person name="Scott J."/>
            <person name="Pierce K.A."/>
            <person name="Xavier R.J."/>
            <person name="Alm E.J."/>
        </authorList>
    </citation>
    <scope>NUCLEOTIDE SEQUENCE [LARGE SCALE GENOMIC DNA]</scope>
    <source>
        <strain evidence="1 2">BIOML-A198</strain>
    </source>
</reference>
<gene>
    <name evidence="1" type="primary">dnaI</name>
    <name evidence="1" type="ORF">GMA92_05595</name>
</gene>
<organism evidence="1 2">
    <name type="scientific">Turicibacter sanguinis</name>
    <dbReference type="NCBI Taxonomy" id="154288"/>
    <lineage>
        <taxon>Bacteria</taxon>
        <taxon>Bacillati</taxon>
        <taxon>Bacillota</taxon>
        <taxon>Erysipelotrichia</taxon>
        <taxon>Erysipelotrichales</taxon>
        <taxon>Turicibacteraceae</taxon>
        <taxon>Turicibacter</taxon>
    </lineage>
</organism>
<dbReference type="NCBIfam" id="NF006505">
    <property type="entry name" value="PRK08939.1"/>
    <property type="match status" value="1"/>
</dbReference>
<evidence type="ECO:0000313" key="1">
    <source>
        <dbReference type="EMBL" id="MTK20891.1"/>
    </source>
</evidence>
<evidence type="ECO:0000313" key="2">
    <source>
        <dbReference type="Proteomes" id="UP000487649"/>
    </source>
</evidence>
<dbReference type="PANTHER" id="PTHR30050">
    <property type="entry name" value="CHROMOSOMAL REPLICATION INITIATOR PROTEIN DNAA"/>
    <property type="match status" value="1"/>
</dbReference>
<dbReference type="EMBL" id="WMQE01000009">
    <property type="protein sequence ID" value="MTK20891.1"/>
    <property type="molecule type" value="Genomic_DNA"/>
</dbReference>
<dbReference type="Gene3D" id="3.40.50.300">
    <property type="entry name" value="P-loop containing nucleotide triphosphate hydrolases"/>
    <property type="match status" value="1"/>
</dbReference>
<dbReference type="Pfam" id="PF01695">
    <property type="entry name" value="IstB_IS21"/>
    <property type="match status" value="1"/>
</dbReference>
<dbReference type="SUPFAM" id="SSF52540">
    <property type="entry name" value="P-loop containing nucleoside triphosphate hydrolases"/>
    <property type="match status" value="1"/>
</dbReference>
<dbReference type="GeneID" id="60057433"/>
<dbReference type="InterPro" id="IPR003593">
    <property type="entry name" value="AAA+_ATPase"/>
</dbReference>
<sequence length="302" mass="34816">MKRLGDLIPKTFGAEQAYQELLNEPEIAQALKCHESEVDMSRLSSFISDLDEYSRNKSKCEGCLGLDYCKQPVKGHRPELEPRYKQLKIAYTPCHYELNQKHLANIKSFHMPGDIVNANFERFIMDPERVEFYEKATLFINEYMTNKKGRGLYLYGPFGTGKTYMLSAIANILSQRGIVCGLVYFPELVAEIKSGFNSDNNSGYDKIEQLKQIDVLMLDDIGSESMTSWMRDEVLGRILNYRMHQGLPTFFTSNLDYEQLRHHYSYTQKGEVEEIKGARILERIKALSVPVAITGTNYRQNR</sequence>
<dbReference type="InterPro" id="IPR002611">
    <property type="entry name" value="IstB_ATP-bd"/>
</dbReference>
<dbReference type="RefSeq" id="WP_006785458.1">
    <property type="nucleotide sequence ID" value="NZ_CABJBH010000001.1"/>
</dbReference>
<dbReference type="InterPro" id="IPR009928">
    <property type="entry name" value="DnaI_N"/>
</dbReference>
<dbReference type="InterPro" id="IPR027417">
    <property type="entry name" value="P-loop_NTPase"/>
</dbReference>
<protein>
    <submittedName>
        <fullName evidence="1">Primosomal protein DnaI</fullName>
    </submittedName>
</protein>